<accession>A0A1F6TNN1</accession>
<dbReference type="GO" id="GO:0004540">
    <property type="term" value="F:RNA nuclease activity"/>
    <property type="evidence" value="ECO:0007669"/>
    <property type="project" value="InterPro"/>
</dbReference>
<dbReference type="Pfam" id="PF01934">
    <property type="entry name" value="HepT-like"/>
    <property type="match status" value="1"/>
</dbReference>
<dbReference type="GO" id="GO:0110001">
    <property type="term" value="C:toxin-antitoxin complex"/>
    <property type="evidence" value="ECO:0007669"/>
    <property type="project" value="InterPro"/>
</dbReference>
<evidence type="ECO:0000256" key="4">
    <source>
        <dbReference type="ARBA" id="ARBA00022741"/>
    </source>
</evidence>
<evidence type="ECO:0000256" key="1">
    <source>
        <dbReference type="ARBA" id="ARBA00022553"/>
    </source>
</evidence>
<name>A0A1F6TNN1_9PROT</name>
<evidence type="ECO:0000313" key="7">
    <source>
        <dbReference type="Proteomes" id="UP000178885"/>
    </source>
</evidence>
<sequence length="114" mass="13097">MSPRKWPRRIEDILDAVEELQSFVRGLTYGEFCTDAKTIKAVAADLAIIGEAAGHIPEDIVSAHPDIPWPLMKAMRNRIVHVYFDVDPRIIWDTIQQDLPPLIEPLRKLLEENR</sequence>
<keyword evidence="1" id="KW-0597">Phosphoprotein</keyword>
<keyword evidence="3" id="KW-0540">Nuclease</keyword>
<evidence type="ECO:0000256" key="5">
    <source>
        <dbReference type="ARBA" id="ARBA00022801"/>
    </source>
</evidence>
<dbReference type="Proteomes" id="UP000178885">
    <property type="component" value="Unassembled WGS sequence"/>
</dbReference>
<dbReference type="PANTHER" id="PTHR34139">
    <property type="entry name" value="UPF0331 PROTEIN MJ0127"/>
    <property type="match status" value="1"/>
</dbReference>
<dbReference type="PANTHER" id="PTHR34139:SF1">
    <property type="entry name" value="RNASE MJ1380-RELATED"/>
    <property type="match status" value="1"/>
</dbReference>
<dbReference type="STRING" id="1817760.A2151_05945"/>
<gene>
    <name evidence="6" type="ORF">A2151_05945</name>
</gene>
<dbReference type="GO" id="GO:0016787">
    <property type="term" value="F:hydrolase activity"/>
    <property type="evidence" value="ECO:0007669"/>
    <property type="project" value="UniProtKB-KW"/>
</dbReference>
<protein>
    <recommendedName>
        <fullName evidence="8">DUF86 domain-containing protein</fullName>
    </recommendedName>
</protein>
<dbReference type="GO" id="GO:0000166">
    <property type="term" value="F:nucleotide binding"/>
    <property type="evidence" value="ECO:0007669"/>
    <property type="project" value="UniProtKB-KW"/>
</dbReference>
<proteinExistence type="predicted"/>
<comment type="caution">
    <text evidence="6">The sequence shown here is derived from an EMBL/GenBank/DDBJ whole genome shotgun (WGS) entry which is preliminary data.</text>
</comment>
<evidence type="ECO:0000256" key="3">
    <source>
        <dbReference type="ARBA" id="ARBA00022722"/>
    </source>
</evidence>
<organism evidence="6 7">
    <name type="scientific">Candidatus Muproteobacteria bacterium RBG_16_65_34</name>
    <dbReference type="NCBI Taxonomy" id="1817760"/>
    <lineage>
        <taxon>Bacteria</taxon>
        <taxon>Pseudomonadati</taxon>
        <taxon>Pseudomonadota</taxon>
        <taxon>Candidatus Muproteobacteria</taxon>
    </lineage>
</organism>
<dbReference type="InterPro" id="IPR008201">
    <property type="entry name" value="HepT-like"/>
</dbReference>
<reference evidence="6 7" key="1">
    <citation type="journal article" date="2016" name="Nat. Commun.">
        <title>Thousands of microbial genomes shed light on interconnected biogeochemical processes in an aquifer system.</title>
        <authorList>
            <person name="Anantharaman K."/>
            <person name="Brown C.T."/>
            <person name="Hug L.A."/>
            <person name="Sharon I."/>
            <person name="Castelle C.J."/>
            <person name="Probst A.J."/>
            <person name="Thomas B.C."/>
            <person name="Singh A."/>
            <person name="Wilkins M.J."/>
            <person name="Karaoz U."/>
            <person name="Brodie E.L."/>
            <person name="Williams K.H."/>
            <person name="Hubbard S.S."/>
            <person name="Banfield J.F."/>
        </authorList>
    </citation>
    <scope>NUCLEOTIDE SEQUENCE [LARGE SCALE GENOMIC DNA]</scope>
</reference>
<dbReference type="InterPro" id="IPR051813">
    <property type="entry name" value="HepT_RNase_toxin"/>
</dbReference>
<evidence type="ECO:0000313" key="6">
    <source>
        <dbReference type="EMBL" id="OGI46669.1"/>
    </source>
</evidence>
<keyword evidence="5" id="KW-0378">Hydrolase</keyword>
<keyword evidence="2" id="KW-1277">Toxin-antitoxin system</keyword>
<keyword evidence="4" id="KW-0547">Nucleotide-binding</keyword>
<evidence type="ECO:0000256" key="2">
    <source>
        <dbReference type="ARBA" id="ARBA00022649"/>
    </source>
</evidence>
<dbReference type="AlphaFoldDB" id="A0A1F6TNN1"/>
<evidence type="ECO:0008006" key="8">
    <source>
        <dbReference type="Google" id="ProtNLM"/>
    </source>
</evidence>
<dbReference type="EMBL" id="MFSU01000076">
    <property type="protein sequence ID" value="OGI46669.1"/>
    <property type="molecule type" value="Genomic_DNA"/>
</dbReference>